<protein>
    <recommendedName>
        <fullName evidence="7">GDSL esterase/lipase</fullName>
    </recommendedName>
</protein>
<evidence type="ECO:0000313" key="5">
    <source>
        <dbReference type="EMBL" id="MCL7029257.1"/>
    </source>
</evidence>
<gene>
    <name evidence="5" type="ORF">MKW94_013464</name>
</gene>
<comment type="caution">
    <text evidence="5">The sequence shown here is derived from an EMBL/GenBank/DDBJ whole genome shotgun (WGS) entry which is preliminary data.</text>
</comment>
<keyword evidence="2" id="KW-0378">Hydrolase</keyword>
<dbReference type="InterPro" id="IPR001087">
    <property type="entry name" value="GDSL"/>
</dbReference>
<sequence>MAEIWLVSSYFLFLLLISFSTGTIELSNANTVSSIFIFGDSTTDVGTNNFLEVNLVARANYKHNGIDFSSTGLPTRRFSNGPNLIGLQRSPAPFHALLLKKGSLKRHVLGGANFASKGSGILLGTRSEFSNNLLQLEEILQKNLGSSRKTDTFISKSIFFVSVGSNDIFEYFLSNKNPNKEEFMTRLKSTYKSQLRDLYKLGARKFGIVSTPLIGCCPSKRSLNVTGGCLDILNEYSLAFYTTMGHMLIDLSCELKEMKYSFANAYEMVANIMDDPLPY</sequence>
<feature type="chain" id="PRO_5041254336" description="GDSL esterase/lipase" evidence="4">
    <location>
        <begin position="23"/>
        <end position="279"/>
    </location>
</feature>
<accession>A0AA41RYS2</accession>
<dbReference type="PANTHER" id="PTHR45648">
    <property type="entry name" value="GDSL LIPASE/ACYLHYDROLASE FAMILY PROTEIN (AFU_ORTHOLOGUE AFUA_4G14700)"/>
    <property type="match status" value="1"/>
</dbReference>
<dbReference type="EMBL" id="JAJJMA010088412">
    <property type="protein sequence ID" value="MCL7029257.1"/>
    <property type="molecule type" value="Genomic_DNA"/>
</dbReference>
<dbReference type="Proteomes" id="UP001177140">
    <property type="component" value="Unassembled WGS sequence"/>
</dbReference>
<dbReference type="InterPro" id="IPR036514">
    <property type="entry name" value="SGNH_hydro_sf"/>
</dbReference>
<dbReference type="GO" id="GO:0016788">
    <property type="term" value="F:hydrolase activity, acting on ester bonds"/>
    <property type="evidence" value="ECO:0007669"/>
    <property type="project" value="InterPro"/>
</dbReference>
<evidence type="ECO:0000256" key="2">
    <source>
        <dbReference type="ARBA" id="ARBA00022801"/>
    </source>
</evidence>
<reference evidence="5" key="1">
    <citation type="submission" date="2022-03" db="EMBL/GenBank/DDBJ databases">
        <title>A functionally conserved STORR gene fusion in Papaver species that diverged 16.8 million years ago.</title>
        <authorList>
            <person name="Catania T."/>
        </authorList>
    </citation>
    <scope>NUCLEOTIDE SEQUENCE</scope>
    <source>
        <strain evidence="5">S-191538</strain>
    </source>
</reference>
<organism evidence="5 6">
    <name type="scientific">Papaver nudicaule</name>
    <name type="common">Iceland poppy</name>
    <dbReference type="NCBI Taxonomy" id="74823"/>
    <lineage>
        <taxon>Eukaryota</taxon>
        <taxon>Viridiplantae</taxon>
        <taxon>Streptophyta</taxon>
        <taxon>Embryophyta</taxon>
        <taxon>Tracheophyta</taxon>
        <taxon>Spermatophyta</taxon>
        <taxon>Magnoliopsida</taxon>
        <taxon>Ranunculales</taxon>
        <taxon>Papaveraceae</taxon>
        <taxon>Papaveroideae</taxon>
        <taxon>Papaver</taxon>
    </lineage>
</organism>
<keyword evidence="3" id="KW-0443">Lipid metabolism</keyword>
<dbReference type="Pfam" id="PF00657">
    <property type="entry name" value="Lipase_GDSL"/>
    <property type="match status" value="1"/>
</dbReference>
<comment type="similarity">
    <text evidence="1">Belongs to the 'GDSL' lipolytic enzyme family.</text>
</comment>
<feature type="signal peptide" evidence="4">
    <location>
        <begin position="1"/>
        <end position="22"/>
    </location>
</feature>
<dbReference type="InterPro" id="IPR051058">
    <property type="entry name" value="GDSL_Est/Lipase"/>
</dbReference>
<evidence type="ECO:0000256" key="4">
    <source>
        <dbReference type="SAM" id="SignalP"/>
    </source>
</evidence>
<keyword evidence="3" id="KW-0442">Lipid degradation</keyword>
<evidence type="ECO:0000256" key="3">
    <source>
        <dbReference type="ARBA" id="ARBA00022963"/>
    </source>
</evidence>
<dbReference type="GO" id="GO:0016042">
    <property type="term" value="P:lipid catabolic process"/>
    <property type="evidence" value="ECO:0007669"/>
    <property type="project" value="UniProtKB-KW"/>
</dbReference>
<dbReference type="PANTHER" id="PTHR45648:SF180">
    <property type="entry name" value="OS04G0561800 PROTEIN"/>
    <property type="match status" value="1"/>
</dbReference>
<keyword evidence="4" id="KW-0732">Signal</keyword>
<name>A0AA41RYS2_PAPNU</name>
<evidence type="ECO:0008006" key="7">
    <source>
        <dbReference type="Google" id="ProtNLM"/>
    </source>
</evidence>
<evidence type="ECO:0000313" key="6">
    <source>
        <dbReference type="Proteomes" id="UP001177140"/>
    </source>
</evidence>
<evidence type="ECO:0000256" key="1">
    <source>
        <dbReference type="ARBA" id="ARBA00008668"/>
    </source>
</evidence>
<keyword evidence="6" id="KW-1185">Reference proteome</keyword>
<dbReference type="Gene3D" id="3.40.50.1110">
    <property type="entry name" value="SGNH hydrolase"/>
    <property type="match status" value="1"/>
</dbReference>
<proteinExistence type="inferred from homology"/>
<feature type="non-terminal residue" evidence="5">
    <location>
        <position position="279"/>
    </location>
</feature>
<dbReference type="AlphaFoldDB" id="A0AA41RYS2"/>